<dbReference type="GO" id="GO:0005737">
    <property type="term" value="C:cytoplasm"/>
    <property type="evidence" value="ECO:0007669"/>
    <property type="project" value="TreeGrafter"/>
</dbReference>
<accession>A0A2M8RWM7</accession>
<dbReference type="Pfam" id="PF02237">
    <property type="entry name" value="BPL_C"/>
    <property type="match status" value="1"/>
</dbReference>
<dbReference type="EMBL" id="PHGZ01000008">
    <property type="protein sequence ID" value="PJG83287.1"/>
    <property type="molecule type" value="Genomic_DNA"/>
</dbReference>
<gene>
    <name evidence="8" type="ORF">CVP04_03965</name>
</gene>
<reference evidence="8 9" key="1">
    <citation type="submission" date="2017-11" db="EMBL/GenBank/DDBJ databases">
        <title>Reclassification of Bisgaard taxon 5 as Caviibacterium pharyngocola gen. nov., sp. nov.</title>
        <authorList>
            <person name="Christensen H."/>
        </authorList>
    </citation>
    <scope>NUCLEOTIDE SEQUENCE [LARGE SCALE GENOMIC DNA]</scope>
    <source>
        <strain evidence="8 9">7_3</strain>
    </source>
</reference>
<keyword evidence="9" id="KW-1185">Reference proteome</keyword>
<dbReference type="Pfam" id="PF03099">
    <property type="entry name" value="BPL_LplA_LipB"/>
    <property type="match status" value="1"/>
</dbReference>
<name>A0A2M8RWM7_9PAST</name>
<dbReference type="Gene3D" id="2.30.30.100">
    <property type="match status" value="1"/>
</dbReference>
<evidence type="ECO:0000256" key="2">
    <source>
        <dbReference type="ARBA" id="ARBA00022741"/>
    </source>
</evidence>
<dbReference type="PANTHER" id="PTHR12835:SF5">
    <property type="entry name" value="BIOTIN--PROTEIN LIGASE"/>
    <property type="match status" value="1"/>
</dbReference>
<comment type="catalytic activity">
    <reaction evidence="6">
        <text>biotin + L-lysyl-[protein] + ATP = N(6)-biotinyl-L-lysyl-[protein] + AMP + diphosphate + H(+)</text>
        <dbReference type="Rhea" id="RHEA:11756"/>
        <dbReference type="Rhea" id="RHEA-COMP:9752"/>
        <dbReference type="Rhea" id="RHEA-COMP:10505"/>
        <dbReference type="ChEBI" id="CHEBI:15378"/>
        <dbReference type="ChEBI" id="CHEBI:29969"/>
        <dbReference type="ChEBI" id="CHEBI:30616"/>
        <dbReference type="ChEBI" id="CHEBI:33019"/>
        <dbReference type="ChEBI" id="CHEBI:57586"/>
        <dbReference type="ChEBI" id="CHEBI:83144"/>
        <dbReference type="ChEBI" id="CHEBI:456215"/>
        <dbReference type="EC" id="6.3.4.15"/>
    </reaction>
</comment>
<dbReference type="Proteomes" id="UP000230282">
    <property type="component" value="Unassembled WGS sequence"/>
</dbReference>
<dbReference type="AlphaFoldDB" id="A0A2M8RWM7"/>
<proteinExistence type="predicted"/>
<dbReference type="NCBIfam" id="NF008847">
    <property type="entry name" value="PRK11886.1-2"/>
    <property type="match status" value="1"/>
</dbReference>
<keyword evidence="4" id="KW-0092">Biotin</keyword>
<dbReference type="InterPro" id="IPR045864">
    <property type="entry name" value="aa-tRNA-synth_II/BPL/LPL"/>
</dbReference>
<keyword evidence="1 8" id="KW-0436">Ligase</keyword>
<protein>
    <recommendedName>
        <fullName evidence="5">biotin--[biotin carboxyl-carrier protein] ligase</fullName>
        <ecNumber evidence="5">6.3.4.15</ecNumber>
    </recommendedName>
</protein>
<dbReference type="InterPro" id="IPR008988">
    <property type="entry name" value="Transcriptional_repressor_C"/>
</dbReference>
<dbReference type="CDD" id="cd16442">
    <property type="entry name" value="BPL"/>
    <property type="match status" value="1"/>
</dbReference>
<dbReference type="NCBIfam" id="TIGR00121">
    <property type="entry name" value="birA_ligase"/>
    <property type="match status" value="1"/>
</dbReference>
<dbReference type="PANTHER" id="PTHR12835">
    <property type="entry name" value="BIOTIN PROTEIN LIGASE"/>
    <property type="match status" value="1"/>
</dbReference>
<dbReference type="Gene3D" id="3.30.930.10">
    <property type="entry name" value="Bira Bifunctional Protein, Domain 2"/>
    <property type="match status" value="1"/>
</dbReference>
<dbReference type="SUPFAM" id="SSF50037">
    <property type="entry name" value="C-terminal domain of transcriptional repressors"/>
    <property type="match status" value="1"/>
</dbReference>
<evidence type="ECO:0000313" key="8">
    <source>
        <dbReference type="EMBL" id="PJG83287.1"/>
    </source>
</evidence>
<evidence type="ECO:0000256" key="1">
    <source>
        <dbReference type="ARBA" id="ARBA00022598"/>
    </source>
</evidence>
<evidence type="ECO:0000256" key="5">
    <source>
        <dbReference type="ARBA" id="ARBA00024227"/>
    </source>
</evidence>
<dbReference type="OrthoDB" id="9807064at2"/>
<dbReference type="InterPro" id="IPR003142">
    <property type="entry name" value="BPL_C"/>
</dbReference>
<comment type="caution">
    <text evidence="8">The sequence shown here is derived from an EMBL/GenBank/DDBJ whole genome shotgun (WGS) entry which is preliminary data.</text>
</comment>
<keyword evidence="3" id="KW-0067">ATP-binding</keyword>
<evidence type="ECO:0000259" key="7">
    <source>
        <dbReference type="PROSITE" id="PS51733"/>
    </source>
</evidence>
<dbReference type="GO" id="GO:0004077">
    <property type="term" value="F:biotin--[biotin carboxyl-carrier protein] ligase activity"/>
    <property type="evidence" value="ECO:0007669"/>
    <property type="project" value="UniProtKB-EC"/>
</dbReference>
<dbReference type="EC" id="6.3.4.15" evidence="5"/>
<dbReference type="RefSeq" id="WP_100296226.1">
    <property type="nucleotide sequence ID" value="NZ_PHGZ01000008.1"/>
</dbReference>
<sequence>MSDLLTILADGKTHSYEKLTALLPLERAEIERQIATLCAQGIFIKQNSHEVCLQPQSDLLNYVYLSEKLSPYSVEVKPVISSTNQYIIENIVHLEKGALCFAEYQSAGRGRRGRQWQSPFAGQVILSFYWTLEPQKSLNGLSSVIGIAIADFLKDVGVNVVGLKWPNDILLFGRKLAGILVEIINHKNGLTNLVVGVGMNLALPKQNHQIDQPWAELAEVLPNFDRNELTVRLVKKIYAYLAIFEEQGIAAFCQRWRESDYFFGEEVNIISEKETVSGIAQGIDEEGYLLLQTENGLCRFNGGEVSLRKKS</sequence>
<dbReference type="PROSITE" id="PS51733">
    <property type="entry name" value="BPL_LPL_CATALYTIC"/>
    <property type="match status" value="1"/>
</dbReference>
<evidence type="ECO:0000256" key="6">
    <source>
        <dbReference type="ARBA" id="ARBA00047846"/>
    </source>
</evidence>
<evidence type="ECO:0000256" key="3">
    <source>
        <dbReference type="ARBA" id="ARBA00022840"/>
    </source>
</evidence>
<keyword evidence="2" id="KW-0547">Nucleotide-binding</keyword>
<organism evidence="8 9">
    <name type="scientific">Caviibacterium pharyngocola</name>
    <dbReference type="NCBI Taxonomy" id="28159"/>
    <lineage>
        <taxon>Bacteria</taxon>
        <taxon>Pseudomonadati</taxon>
        <taxon>Pseudomonadota</taxon>
        <taxon>Gammaproteobacteria</taxon>
        <taxon>Pasteurellales</taxon>
        <taxon>Pasteurellaceae</taxon>
        <taxon>Caviibacterium</taxon>
    </lineage>
</organism>
<dbReference type="GO" id="GO:0005524">
    <property type="term" value="F:ATP binding"/>
    <property type="evidence" value="ECO:0007669"/>
    <property type="project" value="UniProtKB-KW"/>
</dbReference>
<dbReference type="InterPro" id="IPR004143">
    <property type="entry name" value="BPL_LPL_catalytic"/>
</dbReference>
<evidence type="ECO:0000256" key="4">
    <source>
        <dbReference type="ARBA" id="ARBA00023267"/>
    </source>
</evidence>
<feature type="domain" description="BPL/LPL catalytic" evidence="7">
    <location>
        <begin position="65"/>
        <end position="245"/>
    </location>
</feature>
<evidence type="ECO:0000313" key="9">
    <source>
        <dbReference type="Proteomes" id="UP000230282"/>
    </source>
</evidence>
<dbReference type="InterPro" id="IPR004408">
    <property type="entry name" value="Biotin_CoA_COase_ligase"/>
</dbReference>
<dbReference type="SUPFAM" id="SSF55681">
    <property type="entry name" value="Class II aaRS and biotin synthetases"/>
    <property type="match status" value="1"/>
</dbReference>